<dbReference type="PROSITE" id="PS51257">
    <property type="entry name" value="PROKAR_LIPOPROTEIN"/>
    <property type="match status" value="1"/>
</dbReference>
<dbReference type="Proteomes" id="UP000326396">
    <property type="component" value="Linkage Group LG5"/>
</dbReference>
<sequence length="106" mass="12173">MRRWRWASFVKATAVATSGGGGVTSGGCLRRWRIHDRLLEAVDSRSRRRSAVEMVAVDDRWRWGRRSAVEMETIDNGAGGEKRRGRRFSKKRVQTKEVSQTFADDF</sequence>
<keyword evidence="2" id="KW-1185">Reference proteome</keyword>
<evidence type="ECO:0000313" key="2">
    <source>
        <dbReference type="Proteomes" id="UP000326396"/>
    </source>
</evidence>
<proteinExistence type="predicted"/>
<evidence type="ECO:0000313" key="1">
    <source>
        <dbReference type="EMBL" id="KAD3641564.1"/>
    </source>
</evidence>
<dbReference type="AlphaFoldDB" id="A0A5N6MQM1"/>
<protein>
    <submittedName>
        <fullName evidence="1">Uncharacterized protein</fullName>
    </submittedName>
</protein>
<comment type="caution">
    <text evidence="1">The sequence shown here is derived from an EMBL/GenBank/DDBJ whole genome shotgun (WGS) entry which is preliminary data.</text>
</comment>
<organism evidence="1 2">
    <name type="scientific">Mikania micrantha</name>
    <name type="common">bitter vine</name>
    <dbReference type="NCBI Taxonomy" id="192012"/>
    <lineage>
        <taxon>Eukaryota</taxon>
        <taxon>Viridiplantae</taxon>
        <taxon>Streptophyta</taxon>
        <taxon>Embryophyta</taxon>
        <taxon>Tracheophyta</taxon>
        <taxon>Spermatophyta</taxon>
        <taxon>Magnoliopsida</taxon>
        <taxon>eudicotyledons</taxon>
        <taxon>Gunneridae</taxon>
        <taxon>Pentapetalae</taxon>
        <taxon>asterids</taxon>
        <taxon>campanulids</taxon>
        <taxon>Asterales</taxon>
        <taxon>Asteraceae</taxon>
        <taxon>Asteroideae</taxon>
        <taxon>Heliantheae alliance</taxon>
        <taxon>Eupatorieae</taxon>
        <taxon>Mikania</taxon>
    </lineage>
</organism>
<accession>A0A5N6MQM1</accession>
<reference evidence="1 2" key="1">
    <citation type="submission" date="2019-05" db="EMBL/GenBank/DDBJ databases">
        <title>Mikania micrantha, genome provides insights into the molecular mechanism of rapid growth.</title>
        <authorList>
            <person name="Liu B."/>
        </authorList>
    </citation>
    <scope>NUCLEOTIDE SEQUENCE [LARGE SCALE GENOMIC DNA]</scope>
    <source>
        <strain evidence="1">NLD-2019</strain>
        <tissue evidence="1">Leaf</tissue>
    </source>
</reference>
<gene>
    <name evidence="1" type="ORF">E3N88_30788</name>
</gene>
<dbReference type="EMBL" id="SZYD01000015">
    <property type="protein sequence ID" value="KAD3641564.1"/>
    <property type="molecule type" value="Genomic_DNA"/>
</dbReference>
<name>A0A5N6MQM1_9ASTR</name>